<dbReference type="Proteomes" id="UP001230915">
    <property type="component" value="Unassembled WGS sequence"/>
</dbReference>
<organism evidence="1 2">
    <name type="scientific">Mesonia profundi</name>
    <dbReference type="NCBI Taxonomy" id="3070998"/>
    <lineage>
        <taxon>Bacteria</taxon>
        <taxon>Pseudomonadati</taxon>
        <taxon>Bacteroidota</taxon>
        <taxon>Flavobacteriia</taxon>
        <taxon>Flavobacteriales</taxon>
        <taxon>Flavobacteriaceae</taxon>
        <taxon>Mesonia</taxon>
    </lineage>
</organism>
<accession>A0ABU1A1M2</accession>
<sequence length="400" mass="46244">MKNIKFILFLLIGFGTLLSCTEPYELSSDFFEEQIVIEASITNRFENQRIKISKTYPIDSTIYQPSTGDVSVKIKNEQGLEFIFSYNEEKEAYFSEQPFKAQPDTEYTLEVVSNEDIYTATSILTTETVLASLNAQKTTNQDGVEGLEVVANSYDPSGTSQYYRFIYEETYKVTAPYWSNKKATVTEIPPEEVWLDPTYEIGWEIDEDIYTERCYKTNYYQQPVLTQTLSLNEDRLTNFPVKFIPKTNYSINERYSIKVTQYVETFDAYNFYKTLNNLSSSGEILSPNQPGFVKGNIKASSDPNKKVIGFFDVVATSSKRIYFNHQDFFEGEPLPPYFIDCDIIGLSKGIPSERFRLISNINTDYLHLFQPDGEIYWMVKPRCSDCAIYANPEPPEFWEE</sequence>
<evidence type="ECO:0000313" key="1">
    <source>
        <dbReference type="EMBL" id="MDQ7917602.1"/>
    </source>
</evidence>
<comment type="caution">
    <text evidence="1">The sequence shown here is derived from an EMBL/GenBank/DDBJ whole genome shotgun (WGS) entry which is preliminary data.</text>
</comment>
<reference evidence="1 2" key="1">
    <citation type="submission" date="2023-08" db="EMBL/GenBank/DDBJ databases">
        <title>Mesonia sp. MT50, isolated from deep-sea sediment of the Mariana Trench.</title>
        <authorList>
            <person name="Fu H."/>
        </authorList>
    </citation>
    <scope>NUCLEOTIDE SEQUENCE [LARGE SCALE GENOMIC DNA]</scope>
    <source>
        <strain evidence="1 2">MT50</strain>
    </source>
</reference>
<proteinExistence type="predicted"/>
<gene>
    <name evidence="1" type="ORF">RBU60_08450</name>
</gene>
<dbReference type="InterPro" id="IPR025345">
    <property type="entry name" value="DUF4249"/>
</dbReference>
<keyword evidence="2" id="KW-1185">Reference proteome</keyword>
<evidence type="ECO:0000313" key="2">
    <source>
        <dbReference type="Proteomes" id="UP001230915"/>
    </source>
</evidence>
<dbReference type="PROSITE" id="PS51257">
    <property type="entry name" value="PROKAR_LIPOPROTEIN"/>
    <property type="match status" value="1"/>
</dbReference>
<protein>
    <submittedName>
        <fullName evidence="1">DUF4249 domain-containing protein</fullName>
    </submittedName>
</protein>
<dbReference type="EMBL" id="JAVHUL010000019">
    <property type="protein sequence ID" value="MDQ7917602.1"/>
    <property type="molecule type" value="Genomic_DNA"/>
</dbReference>
<dbReference type="RefSeq" id="WP_308864399.1">
    <property type="nucleotide sequence ID" value="NZ_JAVHUL010000019.1"/>
</dbReference>
<name>A0ABU1A1M2_9FLAO</name>
<dbReference type="Pfam" id="PF14054">
    <property type="entry name" value="DUF4249"/>
    <property type="match status" value="1"/>
</dbReference>